<evidence type="ECO:0000313" key="2">
    <source>
        <dbReference type="Proteomes" id="UP001060085"/>
    </source>
</evidence>
<dbReference type="Proteomes" id="UP001060085">
    <property type="component" value="Linkage Group LG07"/>
</dbReference>
<gene>
    <name evidence="1" type="ORF">M9H77_31113</name>
</gene>
<accession>A0ACC0A325</accession>
<dbReference type="EMBL" id="CM044707">
    <property type="protein sequence ID" value="KAI5653926.1"/>
    <property type="molecule type" value="Genomic_DNA"/>
</dbReference>
<reference evidence="2" key="1">
    <citation type="journal article" date="2023" name="Nat. Plants">
        <title>Single-cell RNA sequencing provides a high-resolution roadmap for understanding the multicellular compartmentation of specialized metabolism.</title>
        <authorList>
            <person name="Sun S."/>
            <person name="Shen X."/>
            <person name="Li Y."/>
            <person name="Li Y."/>
            <person name="Wang S."/>
            <person name="Li R."/>
            <person name="Zhang H."/>
            <person name="Shen G."/>
            <person name="Guo B."/>
            <person name="Wei J."/>
            <person name="Xu J."/>
            <person name="St-Pierre B."/>
            <person name="Chen S."/>
            <person name="Sun C."/>
        </authorList>
    </citation>
    <scope>NUCLEOTIDE SEQUENCE [LARGE SCALE GENOMIC DNA]</scope>
</reference>
<comment type="caution">
    <text evidence="1">The sequence shown here is derived from an EMBL/GenBank/DDBJ whole genome shotgun (WGS) entry which is preliminary data.</text>
</comment>
<proteinExistence type="predicted"/>
<organism evidence="1 2">
    <name type="scientific">Catharanthus roseus</name>
    <name type="common">Madagascar periwinkle</name>
    <name type="synonym">Vinca rosea</name>
    <dbReference type="NCBI Taxonomy" id="4058"/>
    <lineage>
        <taxon>Eukaryota</taxon>
        <taxon>Viridiplantae</taxon>
        <taxon>Streptophyta</taxon>
        <taxon>Embryophyta</taxon>
        <taxon>Tracheophyta</taxon>
        <taxon>Spermatophyta</taxon>
        <taxon>Magnoliopsida</taxon>
        <taxon>eudicotyledons</taxon>
        <taxon>Gunneridae</taxon>
        <taxon>Pentapetalae</taxon>
        <taxon>asterids</taxon>
        <taxon>lamiids</taxon>
        <taxon>Gentianales</taxon>
        <taxon>Apocynaceae</taxon>
        <taxon>Rauvolfioideae</taxon>
        <taxon>Vinceae</taxon>
        <taxon>Catharanthinae</taxon>
        <taxon>Catharanthus</taxon>
    </lineage>
</organism>
<protein>
    <submittedName>
        <fullName evidence="1">Uncharacterized protein</fullName>
    </submittedName>
</protein>
<name>A0ACC0A325_CATRO</name>
<keyword evidence="2" id="KW-1185">Reference proteome</keyword>
<sequence>MTEIMGDTLAPLGAIWCTAFDCRQLPTHTLVTYRDQLHFMPSDQFARAQMVPDVVDTCLDLHQIQLRGNDNTSWVTQHAIHVDIWNQWQVRVRDGPAVEYDEALSYPSDEYIRWYRGITRTSMLQEVDDMASVVIREPPSSLSQIAAHDIQTTFPVQPSRRCPREHVPDRGARGVKRGARRHPGQGVGRNMSTPTQQWLRGVRDLVGGGRHVDSPHLDMPSYSLGLAPDPESLPSGFGTSQMPSSPSSGFTQFQSLHPSACGFGRLRAPPPPCTAGASTPHQPISQAYWSDEEEGQDVLGLGHRVGKKTVRFTPSDWP</sequence>
<evidence type="ECO:0000313" key="1">
    <source>
        <dbReference type="EMBL" id="KAI5653926.1"/>
    </source>
</evidence>